<dbReference type="KEGG" id="ami:Amir_1076"/>
<evidence type="ECO:0000259" key="4">
    <source>
        <dbReference type="PROSITE" id="PS01124"/>
    </source>
</evidence>
<dbReference type="AlphaFoldDB" id="C6WPX6"/>
<dbReference type="Proteomes" id="UP000002213">
    <property type="component" value="Chromosome"/>
</dbReference>
<dbReference type="Pfam" id="PF20240">
    <property type="entry name" value="DUF6597"/>
    <property type="match status" value="1"/>
</dbReference>
<dbReference type="GO" id="GO:0003700">
    <property type="term" value="F:DNA-binding transcription factor activity"/>
    <property type="evidence" value="ECO:0007669"/>
    <property type="project" value="InterPro"/>
</dbReference>
<protein>
    <submittedName>
        <fullName evidence="5">Transcriptional regulator, AraC family</fullName>
    </submittedName>
</protein>
<dbReference type="InterPro" id="IPR050204">
    <property type="entry name" value="AraC_XylS_family_regulators"/>
</dbReference>
<dbReference type="STRING" id="446462.Amir_1076"/>
<dbReference type="eggNOG" id="COG2207">
    <property type="taxonomic scope" value="Bacteria"/>
</dbReference>
<dbReference type="InterPro" id="IPR046532">
    <property type="entry name" value="DUF6597"/>
</dbReference>
<proteinExistence type="predicted"/>
<reference evidence="5 6" key="1">
    <citation type="journal article" date="2009" name="Stand. Genomic Sci.">
        <title>Complete genome sequence of Actinosynnema mirum type strain (101).</title>
        <authorList>
            <person name="Land M."/>
            <person name="Lapidus A."/>
            <person name="Mayilraj S."/>
            <person name="Chen F."/>
            <person name="Copeland A."/>
            <person name="Del Rio T.G."/>
            <person name="Nolan M."/>
            <person name="Lucas S."/>
            <person name="Tice H."/>
            <person name="Cheng J.F."/>
            <person name="Chertkov O."/>
            <person name="Bruce D."/>
            <person name="Goodwin L."/>
            <person name="Pitluck S."/>
            <person name="Rohde M."/>
            <person name="Goker M."/>
            <person name="Pati A."/>
            <person name="Ivanova N."/>
            <person name="Mavromatis K."/>
            <person name="Chen A."/>
            <person name="Palaniappan K."/>
            <person name="Hauser L."/>
            <person name="Chang Y.J."/>
            <person name="Jeffries C.C."/>
            <person name="Brettin T."/>
            <person name="Detter J.C."/>
            <person name="Han C."/>
            <person name="Chain P."/>
            <person name="Tindall B.J."/>
            <person name="Bristow J."/>
            <person name="Eisen J.A."/>
            <person name="Markowitz V."/>
            <person name="Hugenholtz P."/>
            <person name="Kyrpides N.C."/>
            <person name="Klenk H.P."/>
        </authorList>
    </citation>
    <scope>NUCLEOTIDE SEQUENCE [LARGE SCALE GENOMIC DNA]</scope>
    <source>
        <strain evidence="6">ATCC 29888 / DSM 43827 / JCM 3225 / NBRC 14064 / NCIMB 13271 / NRRL B-12336 / IMRU 3971 / 101</strain>
    </source>
</reference>
<dbReference type="GO" id="GO:0043565">
    <property type="term" value="F:sequence-specific DNA binding"/>
    <property type="evidence" value="ECO:0007669"/>
    <property type="project" value="InterPro"/>
</dbReference>
<name>C6WPX6_ACTMD</name>
<keyword evidence="2" id="KW-0238">DNA-binding</keyword>
<dbReference type="Gene3D" id="1.10.10.60">
    <property type="entry name" value="Homeodomain-like"/>
    <property type="match status" value="1"/>
</dbReference>
<dbReference type="Pfam" id="PF12833">
    <property type="entry name" value="HTH_18"/>
    <property type="match status" value="1"/>
</dbReference>
<dbReference type="InterPro" id="IPR018060">
    <property type="entry name" value="HTH_AraC"/>
</dbReference>
<dbReference type="PROSITE" id="PS01124">
    <property type="entry name" value="HTH_ARAC_FAMILY_2"/>
    <property type="match status" value="1"/>
</dbReference>
<sequence>MGRVYRERRAHSGLRCVWRREVDAGAVDGEVRVVPDGCTDLLFSPGDGRLFVAGPDTRAHLSAESGALHAVRFPPGVGPSVFGVPGVELRDRRVPLDALWGPVDALLDRLLTAADPEVVLARESVRRLRESPPDPVARVIAATVARPGGVAGLADGIGLSERQLRRRSAAAFGYGPKVLQRVLRFDRAVALARAGTGFAETAARTGYADQAHLSREVRELAGVPLGVLVGR</sequence>
<organism evidence="5 6">
    <name type="scientific">Actinosynnema mirum (strain ATCC 29888 / DSM 43827 / JCM 3225 / NBRC 14064 / NCIMB 13271 / NRRL B-12336 / IMRU 3971 / 101)</name>
    <dbReference type="NCBI Taxonomy" id="446462"/>
    <lineage>
        <taxon>Bacteria</taxon>
        <taxon>Bacillati</taxon>
        <taxon>Actinomycetota</taxon>
        <taxon>Actinomycetes</taxon>
        <taxon>Pseudonocardiales</taxon>
        <taxon>Pseudonocardiaceae</taxon>
        <taxon>Actinosynnema</taxon>
    </lineage>
</organism>
<evidence type="ECO:0000256" key="2">
    <source>
        <dbReference type="ARBA" id="ARBA00023125"/>
    </source>
</evidence>
<keyword evidence="6" id="KW-1185">Reference proteome</keyword>
<dbReference type="PANTHER" id="PTHR46796:SF15">
    <property type="entry name" value="BLL1074 PROTEIN"/>
    <property type="match status" value="1"/>
</dbReference>
<dbReference type="HOGENOM" id="CLU_066193_3_1_11"/>
<feature type="domain" description="HTH araC/xylS-type" evidence="4">
    <location>
        <begin position="134"/>
        <end position="223"/>
    </location>
</feature>
<gene>
    <name evidence="5" type="ordered locus">Amir_1076</name>
</gene>
<accession>C6WPX6</accession>
<evidence type="ECO:0000256" key="1">
    <source>
        <dbReference type="ARBA" id="ARBA00023015"/>
    </source>
</evidence>
<evidence type="ECO:0000313" key="5">
    <source>
        <dbReference type="EMBL" id="ACU35032.1"/>
    </source>
</evidence>
<keyword evidence="1" id="KW-0805">Transcription regulation</keyword>
<evidence type="ECO:0000256" key="3">
    <source>
        <dbReference type="ARBA" id="ARBA00023163"/>
    </source>
</evidence>
<keyword evidence="3" id="KW-0804">Transcription</keyword>
<evidence type="ECO:0000313" key="6">
    <source>
        <dbReference type="Proteomes" id="UP000002213"/>
    </source>
</evidence>
<dbReference type="EMBL" id="CP001630">
    <property type="protein sequence ID" value="ACU35032.1"/>
    <property type="molecule type" value="Genomic_DNA"/>
</dbReference>
<dbReference type="PANTHER" id="PTHR46796">
    <property type="entry name" value="HTH-TYPE TRANSCRIPTIONAL ACTIVATOR RHAS-RELATED"/>
    <property type="match status" value="1"/>
</dbReference>
<dbReference type="SMART" id="SM00342">
    <property type="entry name" value="HTH_ARAC"/>
    <property type="match status" value="1"/>
</dbReference>